<keyword evidence="2" id="KW-1185">Reference proteome</keyword>
<sequence length="81" mass="9403">MVVEELFDTIEEALLDILARIDDGDENALQDLKKIKVYIKDLNDVLSIIEDKDTIKDFEKKLDILSKKFDEFLMDIVRVTG</sequence>
<accession>D3T9J0</accession>
<dbReference type="Proteomes" id="UP000001400">
    <property type="component" value="Chromosome"/>
</dbReference>
<gene>
    <name evidence="1" type="ordered locus">Aboo_0960</name>
</gene>
<dbReference type="KEGG" id="abi:Aboo_0960"/>
<evidence type="ECO:0000313" key="2">
    <source>
        <dbReference type="Proteomes" id="UP000001400"/>
    </source>
</evidence>
<dbReference type="OrthoDB" id="361458at2157"/>
<dbReference type="GeneID" id="8827914"/>
<dbReference type="EMBL" id="CP001941">
    <property type="protein sequence ID" value="ADD08769.1"/>
    <property type="molecule type" value="Genomic_DNA"/>
</dbReference>
<reference evidence="1" key="1">
    <citation type="submission" date="2010-02" db="EMBL/GenBank/DDBJ databases">
        <title>Complete sequence of Aciduliprofundum boonei T469.</title>
        <authorList>
            <consortium name="US DOE Joint Genome Institute"/>
            <person name="Lucas S."/>
            <person name="Copeland A."/>
            <person name="Lapidus A."/>
            <person name="Cheng J.-F."/>
            <person name="Bruce D."/>
            <person name="Goodwin L."/>
            <person name="Pitluck S."/>
            <person name="Saunders E."/>
            <person name="Detter J.C."/>
            <person name="Han C."/>
            <person name="Tapia R."/>
            <person name="Land M."/>
            <person name="Hauser L."/>
            <person name="Kyrpides N."/>
            <person name="Mikhailova N."/>
            <person name="Flores G."/>
            <person name="Reysenbach A.-L."/>
            <person name="Woyke T."/>
        </authorList>
    </citation>
    <scope>NUCLEOTIDE SEQUENCE</scope>
    <source>
        <strain evidence="1">T469</strain>
    </source>
</reference>
<organism evidence="1 2">
    <name type="scientific">Aciduliprofundum boonei (strain DSM 19572 / T469)</name>
    <dbReference type="NCBI Taxonomy" id="439481"/>
    <lineage>
        <taxon>Archaea</taxon>
        <taxon>Methanobacteriati</taxon>
        <taxon>Thermoplasmatota</taxon>
        <taxon>DHVE2 group</taxon>
        <taxon>Candidatus Aciduliprofundum</taxon>
    </lineage>
</organism>
<evidence type="ECO:0000313" key="1">
    <source>
        <dbReference type="EMBL" id="ADD08769.1"/>
    </source>
</evidence>
<dbReference type="RefSeq" id="WP_012997274.1">
    <property type="nucleotide sequence ID" value="NC_013926.1"/>
</dbReference>
<name>D3T9J0_ACIB4</name>
<dbReference type="HOGENOM" id="CLU_2565509_0_0_2"/>
<dbReference type="AlphaFoldDB" id="D3T9J0"/>
<protein>
    <submittedName>
        <fullName evidence="1">Uncharacterized protein</fullName>
    </submittedName>
</protein>
<proteinExistence type="predicted"/>